<protein>
    <recommendedName>
        <fullName evidence="1">Reverse transcriptase Ty1/copia-type domain-containing protein</fullName>
    </recommendedName>
</protein>
<dbReference type="AlphaFoldDB" id="A0A7J0FY69"/>
<proteinExistence type="predicted"/>
<dbReference type="PANTHER" id="PTHR11439">
    <property type="entry name" value="GAG-POL-RELATED RETROTRANSPOSON"/>
    <property type="match status" value="1"/>
</dbReference>
<name>A0A7J0FY69_9ERIC</name>
<feature type="domain" description="Reverse transcriptase Ty1/copia-type" evidence="1">
    <location>
        <begin position="55"/>
        <end position="299"/>
    </location>
</feature>
<dbReference type="Proteomes" id="UP000585474">
    <property type="component" value="Unassembled WGS sequence"/>
</dbReference>
<comment type="caution">
    <text evidence="2">The sequence shown here is derived from an EMBL/GenBank/DDBJ whole genome shotgun (WGS) entry which is preliminary data.</text>
</comment>
<sequence length="552" mass="62830">MCTRAKSGLVKPKLFQDFVTFHTKLPTEPKNFKHALEHPQWKQAMTEEFSALQKNKTWSLVPFDKSMNLLGCKWVFKLKQKADDSVERYKARLVAKGFLQQDGEDFNETFSPVVKIATVRTILTIAITNKWPIKQLDVSNAFLHGDLKEKVYMAQPPGFIDNTKPGHVCLLHKSLYGLKQAPRAWFDKFDNFLLLCGFKRSIADNSMFVCHTNKGMLVLLLYVDDIILTGTSEDLIHQLISKLKTQFAMKDLGSLHYFLGIEAKPDSSNTSLLLTQSKYTIDLLKRTNMLQCKPIDTPVKLGPRLSISDGDPIENSMQYRSTVGALQYLTITRPDITFAVNYVCQFMHSPRSVHWQAVKRILRYLRGSLGFGIEIKPSNPCYLSSLSGYYDADWAGCPDSRRSTTGYCIFLGSNLISWNSRKQPTVSRSTAEAEYRAMASTTAELLWLSYLLRELGLPSEKFKLFTDNMSAKCLAYNPVFHSRSKHIDIDYHFIRELVSRGKLDISFVSSQHQLADVMTKSLGFPSFLTLRSQIYGAKMLISLRREILADVI</sequence>
<evidence type="ECO:0000313" key="3">
    <source>
        <dbReference type="Proteomes" id="UP000585474"/>
    </source>
</evidence>
<evidence type="ECO:0000313" key="2">
    <source>
        <dbReference type="EMBL" id="GFZ03417.1"/>
    </source>
</evidence>
<dbReference type="PANTHER" id="PTHR11439:SF455">
    <property type="entry name" value="RLK (RECEPTOR-LIKE PROTEIN KINASE) 8, PUTATIVE-RELATED"/>
    <property type="match status" value="1"/>
</dbReference>
<dbReference type="SUPFAM" id="SSF56672">
    <property type="entry name" value="DNA/RNA polymerases"/>
    <property type="match status" value="1"/>
</dbReference>
<dbReference type="Pfam" id="PF07727">
    <property type="entry name" value="RVT_2"/>
    <property type="match status" value="1"/>
</dbReference>
<keyword evidence="3" id="KW-1185">Reference proteome</keyword>
<dbReference type="InterPro" id="IPR013103">
    <property type="entry name" value="RVT_2"/>
</dbReference>
<evidence type="ECO:0000259" key="1">
    <source>
        <dbReference type="Pfam" id="PF07727"/>
    </source>
</evidence>
<dbReference type="EMBL" id="BJWL01000016">
    <property type="protein sequence ID" value="GFZ03417.1"/>
    <property type="molecule type" value="Genomic_DNA"/>
</dbReference>
<dbReference type="OrthoDB" id="414945at2759"/>
<reference evidence="2 3" key="1">
    <citation type="submission" date="2019-07" db="EMBL/GenBank/DDBJ databases">
        <title>De Novo Assembly of kiwifruit Actinidia rufa.</title>
        <authorList>
            <person name="Sugita-Konishi S."/>
            <person name="Sato K."/>
            <person name="Mori E."/>
            <person name="Abe Y."/>
            <person name="Kisaki G."/>
            <person name="Hamano K."/>
            <person name="Suezawa K."/>
            <person name="Otani M."/>
            <person name="Fukuda T."/>
            <person name="Manabe T."/>
            <person name="Gomi K."/>
            <person name="Tabuchi M."/>
            <person name="Akimitsu K."/>
            <person name="Kataoka I."/>
        </authorList>
    </citation>
    <scope>NUCLEOTIDE SEQUENCE [LARGE SCALE GENOMIC DNA]</scope>
    <source>
        <strain evidence="3">cv. Fuchu</strain>
    </source>
</reference>
<dbReference type="InterPro" id="IPR043502">
    <property type="entry name" value="DNA/RNA_pol_sf"/>
</dbReference>
<gene>
    <name evidence="2" type="ORF">Acr_16g0000410</name>
</gene>
<accession>A0A7J0FY69</accession>
<dbReference type="CDD" id="cd09272">
    <property type="entry name" value="RNase_HI_RT_Ty1"/>
    <property type="match status" value="1"/>
</dbReference>
<organism evidence="2 3">
    <name type="scientific">Actinidia rufa</name>
    <dbReference type="NCBI Taxonomy" id="165716"/>
    <lineage>
        <taxon>Eukaryota</taxon>
        <taxon>Viridiplantae</taxon>
        <taxon>Streptophyta</taxon>
        <taxon>Embryophyta</taxon>
        <taxon>Tracheophyta</taxon>
        <taxon>Spermatophyta</taxon>
        <taxon>Magnoliopsida</taxon>
        <taxon>eudicotyledons</taxon>
        <taxon>Gunneridae</taxon>
        <taxon>Pentapetalae</taxon>
        <taxon>asterids</taxon>
        <taxon>Ericales</taxon>
        <taxon>Actinidiaceae</taxon>
        <taxon>Actinidia</taxon>
    </lineage>
</organism>